<dbReference type="STRING" id="1299998.AUL39_07670"/>
<gene>
    <name evidence="1" type="ORF">AUL39_07670</name>
</gene>
<dbReference type="AlphaFoldDB" id="A0A100YUT7"/>
<evidence type="ECO:0000313" key="2">
    <source>
        <dbReference type="Proteomes" id="UP000054078"/>
    </source>
</evidence>
<dbReference type="SUPFAM" id="SSF47336">
    <property type="entry name" value="ACP-like"/>
    <property type="match status" value="1"/>
</dbReference>
<dbReference type="Gene3D" id="1.10.1200.10">
    <property type="entry name" value="ACP-like"/>
    <property type="match status" value="1"/>
</dbReference>
<name>A0A100YUT7_TRASO</name>
<protein>
    <submittedName>
        <fullName evidence="1">Acyl carrier protein</fullName>
    </submittedName>
</protein>
<organism evidence="1 2">
    <name type="scientific">Tractidigestivibacter scatoligenes</name>
    <name type="common">Olsenella scatoligenes</name>
    <dbReference type="NCBI Taxonomy" id="1299998"/>
    <lineage>
        <taxon>Bacteria</taxon>
        <taxon>Bacillati</taxon>
        <taxon>Actinomycetota</taxon>
        <taxon>Coriobacteriia</taxon>
        <taxon>Coriobacteriales</taxon>
        <taxon>Atopobiaceae</taxon>
        <taxon>Tractidigestivibacter</taxon>
    </lineage>
</organism>
<dbReference type="OrthoDB" id="9812291at2"/>
<proteinExistence type="predicted"/>
<dbReference type="InterPro" id="IPR036736">
    <property type="entry name" value="ACP-like_sf"/>
</dbReference>
<keyword evidence="2" id="KW-1185">Reference proteome</keyword>
<dbReference type="EMBL" id="LOJF01000010">
    <property type="protein sequence ID" value="KUH58088.1"/>
    <property type="molecule type" value="Genomic_DNA"/>
</dbReference>
<reference evidence="1 2" key="1">
    <citation type="submission" date="2015-12" db="EMBL/GenBank/DDBJ databases">
        <title>Draft Genome Sequence of Olsenella scatoligenes SK9K4T; a Producer of 3-Methylindole- (skatole) and 4-Methylphenol- (p-cresol) Isolated from Pig Feces.</title>
        <authorList>
            <person name="Li X."/>
            <person name="Borg B."/>
            <person name="Canibe N."/>
        </authorList>
    </citation>
    <scope>NUCLEOTIDE SEQUENCE [LARGE SCALE GENOMIC DNA]</scope>
    <source>
        <strain evidence="1 2">SK9K4</strain>
    </source>
</reference>
<dbReference type="RefSeq" id="WP_059055019.1">
    <property type="nucleotide sequence ID" value="NZ_JAZHSO010000004.1"/>
</dbReference>
<accession>A0A100YUT7</accession>
<comment type="caution">
    <text evidence="1">The sequence shown here is derived from an EMBL/GenBank/DDBJ whole genome shotgun (WGS) entry which is preliminary data.</text>
</comment>
<evidence type="ECO:0000313" key="1">
    <source>
        <dbReference type="EMBL" id="KUH58088.1"/>
    </source>
</evidence>
<dbReference type="Proteomes" id="UP000054078">
    <property type="component" value="Unassembled WGS sequence"/>
</dbReference>
<sequence>MDDDLTLDHMIELLEDVKGNVDYENCTTLVDDRVLDSFDILSIISSINDEFDVSVPAKDIVPDNFNSAQAMLDMVKRLVDEEG</sequence>